<evidence type="ECO:0000256" key="1">
    <source>
        <dbReference type="SAM" id="MobiDB-lite"/>
    </source>
</evidence>
<comment type="caution">
    <text evidence="3">The sequence shown here is derived from an EMBL/GenBank/DDBJ whole genome shotgun (WGS) entry which is preliminary data.</text>
</comment>
<sequence length="228" mass="24239">MTMTDQHRNPSPRSEKTVRTEKTVNTGKQEPTLLDQMGGPMGFVYSAIPVIVFVTANAFLSLGLTIGIAIGTGLALFGFRLLRGEKFAQAVGSLLGVALAAGIVAITGSSRDFFAIGIWAALAGFVVTFGSVLARRPITGVIWNAVHGGTHDWRADRVVLRAHDLATLAAALVFGSRFVIQQWLYVADSIGGLGVARIAMGTPLTVLAGLVVFWAFRRSTKRLVGTSR</sequence>
<reference evidence="3 4" key="1">
    <citation type="submission" date="2024-03" db="EMBL/GenBank/DDBJ databases">
        <title>Draft genome sequence of Pseudonocardia nematodicida JCM 31783.</title>
        <authorList>
            <person name="Butdee W."/>
            <person name="Duangmal K."/>
        </authorList>
    </citation>
    <scope>NUCLEOTIDE SEQUENCE [LARGE SCALE GENOMIC DNA]</scope>
    <source>
        <strain evidence="3 4">JCM 31783</strain>
    </source>
</reference>
<keyword evidence="2" id="KW-1133">Transmembrane helix</keyword>
<evidence type="ECO:0000313" key="3">
    <source>
        <dbReference type="EMBL" id="MEQ3553873.1"/>
    </source>
</evidence>
<protein>
    <submittedName>
        <fullName evidence="3">DUF3159 domain-containing protein</fullName>
    </submittedName>
</protein>
<name>A0ABV1KJ25_9PSEU</name>
<keyword evidence="2" id="KW-0812">Transmembrane</keyword>
<feature type="transmembrane region" description="Helical" evidence="2">
    <location>
        <begin position="198"/>
        <end position="216"/>
    </location>
</feature>
<proteinExistence type="predicted"/>
<dbReference type="EMBL" id="JBEDNQ010000012">
    <property type="protein sequence ID" value="MEQ3553873.1"/>
    <property type="molecule type" value="Genomic_DNA"/>
</dbReference>
<feature type="transmembrane region" description="Helical" evidence="2">
    <location>
        <begin position="43"/>
        <end position="76"/>
    </location>
</feature>
<feature type="region of interest" description="Disordered" evidence="1">
    <location>
        <begin position="1"/>
        <end position="25"/>
    </location>
</feature>
<keyword evidence="4" id="KW-1185">Reference proteome</keyword>
<evidence type="ECO:0000313" key="4">
    <source>
        <dbReference type="Proteomes" id="UP001494902"/>
    </source>
</evidence>
<evidence type="ECO:0000256" key="2">
    <source>
        <dbReference type="SAM" id="Phobius"/>
    </source>
</evidence>
<dbReference type="RefSeq" id="WP_379610995.1">
    <property type="nucleotide sequence ID" value="NZ_JBHSFF010000007.1"/>
</dbReference>
<dbReference type="Pfam" id="PF11361">
    <property type="entry name" value="DUF3159"/>
    <property type="match status" value="1"/>
</dbReference>
<feature type="compositionally biased region" description="Basic and acidic residues" evidence="1">
    <location>
        <begin position="1"/>
        <end position="22"/>
    </location>
</feature>
<dbReference type="InterPro" id="IPR016566">
    <property type="entry name" value="UCP010219"/>
</dbReference>
<accession>A0ABV1KJ25</accession>
<feature type="transmembrane region" description="Helical" evidence="2">
    <location>
        <begin position="88"/>
        <end position="107"/>
    </location>
</feature>
<dbReference type="Proteomes" id="UP001494902">
    <property type="component" value="Unassembled WGS sequence"/>
</dbReference>
<feature type="transmembrane region" description="Helical" evidence="2">
    <location>
        <begin position="113"/>
        <end position="134"/>
    </location>
</feature>
<gene>
    <name evidence="3" type="ORF">WIS52_25640</name>
</gene>
<keyword evidence="2" id="KW-0472">Membrane</keyword>
<organism evidence="3 4">
    <name type="scientific">Pseudonocardia nematodicida</name>
    <dbReference type="NCBI Taxonomy" id="1206997"/>
    <lineage>
        <taxon>Bacteria</taxon>
        <taxon>Bacillati</taxon>
        <taxon>Actinomycetota</taxon>
        <taxon>Actinomycetes</taxon>
        <taxon>Pseudonocardiales</taxon>
        <taxon>Pseudonocardiaceae</taxon>
        <taxon>Pseudonocardia</taxon>
    </lineage>
</organism>